<dbReference type="Gene3D" id="3.30.390.10">
    <property type="entry name" value="Enolase-like, N-terminal domain"/>
    <property type="match status" value="1"/>
</dbReference>
<evidence type="ECO:0000259" key="5">
    <source>
        <dbReference type="SMART" id="SM00922"/>
    </source>
</evidence>
<accession>A0ABM7WY87</accession>
<sequence>MARAVASVEALSAAAYRVPTDRPESDGTIAWDSTTLVAVEVEGGGARGFGYTYADASVTGIATGVLAAAVRGADALDPPAAHRAMRRAIRNVGGPGAGGMALSAVDAALWDLKAKLLRQPLAVLLGRAHAAVPVYGSGGFCSYTEAELQEQLGGWASQGLRAVKMKVGRDARADPARVRAARAAIGSAGLFVDANGAYSRKQALALAGIFAGEGVTWLEEPVSSDDLAGLRLIRDRAPPGMDVAAGEYGHDAQYFRRMLEAGAVDVLQADMTRCGGVTGFLAAAAVAAAFAIPLSSHCAPALHAAPLSAAETALHAEWFHDHVRIERMLLEGAPEPRDGLLAPQRDRPGFGLELKRSEAERYRVA</sequence>
<dbReference type="PANTHER" id="PTHR13794:SF58">
    <property type="entry name" value="MITOCHONDRIAL ENOLASE SUPERFAMILY MEMBER 1"/>
    <property type="match status" value="1"/>
</dbReference>
<dbReference type="InterPro" id="IPR013342">
    <property type="entry name" value="Mandelate_racemase_C"/>
</dbReference>
<dbReference type="SFLD" id="SFLDS00001">
    <property type="entry name" value="Enolase"/>
    <property type="match status" value="1"/>
</dbReference>
<dbReference type="Gene3D" id="3.20.20.120">
    <property type="entry name" value="Enolase-like C-terminal domain"/>
    <property type="match status" value="1"/>
</dbReference>
<keyword evidence="2" id="KW-0479">Metal-binding</keyword>
<evidence type="ECO:0000256" key="1">
    <source>
        <dbReference type="ARBA" id="ARBA00001946"/>
    </source>
</evidence>
<dbReference type="InterPro" id="IPR029017">
    <property type="entry name" value="Enolase-like_N"/>
</dbReference>
<reference evidence="7" key="1">
    <citation type="journal article" date="2022" name="Int. J. Syst. Evol. Microbiol.">
        <title>Anaeromyxobacter oryzae sp. nov., Anaeromyxobacter diazotrophicus sp. nov. and Anaeromyxobacter paludicola sp. nov., isolated from paddy soils.</title>
        <authorList>
            <person name="Itoh H."/>
            <person name="Xu Z."/>
            <person name="Mise K."/>
            <person name="Masuda Y."/>
            <person name="Ushijima N."/>
            <person name="Hayakawa C."/>
            <person name="Shiratori Y."/>
            <person name="Senoo K."/>
        </authorList>
    </citation>
    <scope>NUCLEOTIDE SEQUENCE [LARGE SCALE GENOMIC DNA]</scope>
    <source>
        <strain evidence="7">Red232</strain>
    </source>
</reference>
<dbReference type="PROSITE" id="PS00908">
    <property type="entry name" value="MR_MLE_1"/>
    <property type="match status" value="1"/>
</dbReference>
<dbReference type="InterPro" id="IPR018110">
    <property type="entry name" value="Mandel_Rmase/mucon_lact_enz_CS"/>
</dbReference>
<dbReference type="InterPro" id="IPR029065">
    <property type="entry name" value="Enolase_C-like"/>
</dbReference>
<dbReference type="RefSeq" id="WP_248352869.1">
    <property type="nucleotide sequence ID" value="NZ_AP025591.1"/>
</dbReference>
<dbReference type="Proteomes" id="UP001162891">
    <property type="component" value="Chromosome"/>
</dbReference>
<dbReference type="InterPro" id="IPR036849">
    <property type="entry name" value="Enolase-like_C_sf"/>
</dbReference>
<evidence type="ECO:0000256" key="4">
    <source>
        <dbReference type="SAM" id="MobiDB-lite"/>
    </source>
</evidence>
<dbReference type="Pfam" id="PF13378">
    <property type="entry name" value="MR_MLE_C"/>
    <property type="match status" value="1"/>
</dbReference>
<gene>
    <name evidence="6" type="ORF">AMOR_34790</name>
</gene>
<evidence type="ECO:0000313" key="6">
    <source>
        <dbReference type="EMBL" id="BDG04483.1"/>
    </source>
</evidence>
<evidence type="ECO:0000256" key="3">
    <source>
        <dbReference type="ARBA" id="ARBA00022842"/>
    </source>
</evidence>
<evidence type="ECO:0000313" key="7">
    <source>
        <dbReference type="Proteomes" id="UP001162891"/>
    </source>
</evidence>
<comment type="cofactor">
    <cofactor evidence="1">
        <name>Mg(2+)</name>
        <dbReference type="ChEBI" id="CHEBI:18420"/>
    </cofactor>
</comment>
<keyword evidence="7" id="KW-1185">Reference proteome</keyword>
<dbReference type="EMBL" id="AP025591">
    <property type="protein sequence ID" value="BDG04483.1"/>
    <property type="molecule type" value="Genomic_DNA"/>
</dbReference>
<evidence type="ECO:0000256" key="2">
    <source>
        <dbReference type="ARBA" id="ARBA00022723"/>
    </source>
</evidence>
<feature type="region of interest" description="Disordered" evidence="4">
    <location>
        <begin position="336"/>
        <end position="365"/>
    </location>
</feature>
<keyword evidence="3" id="KW-0460">Magnesium</keyword>
<feature type="domain" description="Mandelate racemase/muconate lactonizing enzyme C-terminal" evidence="5">
    <location>
        <begin position="145"/>
        <end position="240"/>
    </location>
</feature>
<dbReference type="SMART" id="SM00922">
    <property type="entry name" value="MR_MLE"/>
    <property type="match status" value="1"/>
</dbReference>
<dbReference type="SFLD" id="SFLDG00179">
    <property type="entry name" value="mandelate_racemase"/>
    <property type="match status" value="1"/>
</dbReference>
<dbReference type="PROSITE" id="PS00909">
    <property type="entry name" value="MR_MLE_2"/>
    <property type="match status" value="1"/>
</dbReference>
<dbReference type="PANTHER" id="PTHR13794">
    <property type="entry name" value="ENOLASE SUPERFAMILY, MANDELATE RACEMASE"/>
    <property type="match status" value="1"/>
</dbReference>
<proteinExistence type="predicted"/>
<dbReference type="CDD" id="cd03328">
    <property type="entry name" value="MR_like_3"/>
    <property type="match status" value="1"/>
</dbReference>
<organism evidence="6 7">
    <name type="scientific">Anaeromyxobacter oryzae</name>
    <dbReference type="NCBI Taxonomy" id="2918170"/>
    <lineage>
        <taxon>Bacteria</taxon>
        <taxon>Pseudomonadati</taxon>
        <taxon>Myxococcota</taxon>
        <taxon>Myxococcia</taxon>
        <taxon>Myxococcales</taxon>
        <taxon>Cystobacterineae</taxon>
        <taxon>Anaeromyxobacteraceae</taxon>
        <taxon>Anaeromyxobacter</taxon>
    </lineage>
</organism>
<dbReference type="InterPro" id="IPR013341">
    <property type="entry name" value="Mandelate_racemase_N_dom"/>
</dbReference>
<protein>
    <submittedName>
        <fullName evidence="6">Mandelate racemase</fullName>
    </submittedName>
</protein>
<dbReference type="InterPro" id="IPR046945">
    <property type="entry name" value="RHMD-like"/>
</dbReference>
<name>A0ABM7WY87_9BACT</name>
<dbReference type="SUPFAM" id="SSF54826">
    <property type="entry name" value="Enolase N-terminal domain-like"/>
    <property type="match status" value="1"/>
</dbReference>
<dbReference type="SUPFAM" id="SSF51604">
    <property type="entry name" value="Enolase C-terminal domain-like"/>
    <property type="match status" value="1"/>
</dbReference>
<dbReference type="Pfam" id="PF02746">
    <property type="entry name" value="MR_MLE_N"/>
    <property type="match status" value="1"/>
</dbReference>